<dbReference type="RefSeq" id="WP_006656366.1">
    <property type="nucleotide sequence ID" value="NZ_CM000776.2"/>
</dbReference>
<dbReference type="STRING" id="537970.HCAN_1314"/>
<dbReference type="OrthoDB" id="5323354at2"/>
<name>C5ZY05_9HELI</name>
<dbReference type="Pfam" id="PF09624">
    <property type="entry name" value="DUF2393"/>
    <property type="match status" value="1"/>
</dbReference>
<feature type="transmembrane region" description="Helical" evidence="1">
    <location>
        <begin position="49"/>
        <end position="69"/>
    </location>
</feature>
<evidence type="ECO:0000313" key="2">
    <source>
        <dbReference type="EMBL" id="EES90023.1"/>
    </source>
</evidence>
<keyword evidence="1" id="KW-1133">Transmembrane helix</keyword>
<keyword evidence="3" id="KW-1185">Reference proteome</keyword>
<keyword evidence="1" id="KW-0472">Membrane</keyword>
<gene>
    <name evidence="2" type="ORF">HCAN_1314</name>
</gene>
<evidence type="ECO:0000256" key="1">
    <source>
        <dbReference type="SAM" id="Phobius"/>
    </source>
</evidence>
<evidence type="ECO:0008006" key="4">
    <source>
        <dbReference type="Google" id="ProtNLM"/>
    </source>
</evidence>
<dbReference type="HOGENOM" id="CLU_1494275_0_0_7"/>
<proteinExistence type="predicted"/>
<organism evidence="2 3">
    <name type="scientific">Helicobacter canadensis MIT 98-5491</name>
    <dbReference type="NCBI Taxonomy" id="537970"/>
    <lineage>
        <taxon>Bacteria</taxon>
        <taxon>Pseudomonadati</taxon>
        <taxon>Campylobacterota</taxon>
        <taxon>Epsilonproteobacteria</taxon>
        <taxon>Campylobacterales</taxon>
        <taxon>Helicobacteraceae</taxon>
        <taxon>Helicobacter</taxon>
    </lineage>
</organism>
<dbReference type="Proteomes" id="UP000007032">
    <property type="component" value="Chromosome"/>
</dbReference>
<feature type="transmembrane region" description="Helical" evidence="1">
    <location>
        <begin position="21"/>
        <end position="43"/>
    </location>
</feature>
<accession>C5ZY05</accession>
<reference evidence="2 3" key="1">
    <citation type="journal article" date="2009" name="J. Bacteriol.">
        <title>Genome sequence of the emerging pathogen Helicobacter canadensis.</title>
        <authorList>
            <person name="Loman N.J."/>
            <person name="Snyder L.A."/>
            <person name="Linton J.D."/>
            <person name="Langdon R."/>
            <person name="Lawson A.J."/>
            <person name="Weinstock G.M."/>
            <person name="Wren B.W."/>
            <person name="Pallen M.J."/>
        </authorList>
    </citation>
    <scope>NUCLEOTIDE SEQUENCE [LARGE SCALE GENOMIC DNA]</scope>
    <source>
        <strain evidence="2 3">MIT 98-5491</strain>
    </source>
</reference>
<dbReference type="InterPro" id="IPR013417">
    <property type="entry name" value="CHP02588"/>
</dbReference>
<evidence type="ECO:0000313" key="3">
    <source>
        <dbReference type="Proteomes" id="UP000007032"/>
    </source>
</evidence>
<dbReference type="eggNOG" id="ENOG5031ASY">
    <property type="taxonomic scope" value="Bacteria"/>
</dbReference>
<dbReference type="EMBL" id="CM000776">
    <property type="protein sequence ID" value="EES90023.1"/>
    <property type="molecule type" value="Genomic_DNA"/>
</dbReference>
<dbReference type="AlphaFoldDB" id="C5ZY05"/>
<keyword evidence="1" id="KW-0812">Transmembrane</keyword>
<sequence length="180" mass="21187">MQLTLESFLSLLTQFTQYFSLYDYLILSSIFLGILLFFLLSILLSSNTIVCFLMLFMSAILFFASPFIYQYIMQTYLKKIELTLSHNSKLQYDDIYYIKGTIKNAGSLDLKGCVVTTNFIPKNSNQFQQIKYTIRPIFRHKETYKKPLKKQESFEFEALFEAPKSLIYSNYKLQTQADCY</sequence>
<protein>
    <recommendedName>
        <fullName evidence="4">DUF2393 domain-containing protein</fullName>
    </recommendedName>
</protein>